<keyword evidence="1" id="KW-0862">Zinc</keyword>
<dbReference type="PROSITE" id="PS50158">
    <property type="entry name" value="ZF_CCHC"/>
    <property type="match status" value="1"/>
</dbReference>
<sequence length="417" mass="47704">MNPNSKETEGLWRSSRKKKGDQESEARPFVTTRVDFAEDIDQVIAGTPGSGRQGGTVPPEPEDGGQVAEVAMARTFSRLKYRKFKGDGWEDVDEWLSELDAMAAANQEDEAIKLRFFQGLLKKEALQWYKEESDNVKQKWDLLSVSSWRAFREVGGEARTLGKLSKIRMELEESVRRYGQWVRSLIHKLSPGIANSIQVEWYVAGLPEWMGLQVRQTRLQTLPEAMEAAQNYENSKQSILQYRKAGKTFRRLRKIRRNRDSSSESSGSSSKDCLETGDSSSEEDRSRQKASGSKGYRKEKERTIVRVKEESVSEKRMIKDLVNSIEELKVQMAEEKKARKALPSVRNNVWCTNCGKAGHYNRECPHGATKRVQFVDKEGSVFFAEPAYEEEEMEMLPVYHVNPAYGRGRMMQPVIRP</sequence>
<dbReference type="Gene3D" id="4.10.60.10">
    <property type="entry name" value="Zinc finger, CCHC-type"/>
    <property type="match status" value="1"/>
</dbReference>
<keyword evidence="1" id="KW-0479">Metal-binding</keyword>
<protein>
    <recommendedName>
        <fullName evidence="3">CCHC-type domain-containing protein</fullName>
    </recommendedName>
</protein>
<accession>A0A8T0HQT8</accession>
<evidence type="ECO:0000313" key="4">
    <source>
        <dbReference type="EMBL" id="KAG0572918.1"/>
    </source>
</evidence>
<feature type="region of interest" description="Disordered" evidence="2">
    <location>
        <begin position="253"/>
        <end position="302"/>
    </location>
</feature>
<dbReference type="AlphaFoldDB" id="A0A8T0HQT8"/>
<dbReference type="InterPro" id="IPR036875">
    <property type="entry name" value="Znf_CCHC_sf"/>
</dbReference>
<dbReference type="Proteomes" id="UP000822688">
    <property type="component" value="Chromosome V"/>
</dbReference>
<dbReference type="PANTHER" id="PTHR33223:SF6">
    <property type="entry name" value="CCHC-TYPE DOMAIN-CONTAINING PROTEIN"/>
    <property type="match status" value="1"/>
</dbReference>
<dbReference type="GO" id="GO:0008270">
    <property type="term" value="F:zinc ion binding"/>
    <property type="evidence" value="ECO:0007669"/>
    <property type="project" value="UniProtKB-KW"/>
</dbReference>
<evidence type="ECO:0000256" key="2">
    <source>
        <dbReference type="SAM" id="MobiDB-lite"/>
    </source>
</evidence>
<evidence type="ECO:0000313" key="5">
    <source>
        <dbReference type="Proteomes" id="UP000822688"/>
    </source>
</evidence>
<evidence type="ECO:0000259" key="3">
    <source>
        <dbReference type="PROSITE" id="PS50158"/>
    </source>
</evidence>
<feature type="compositionally biased region" description="Basic and acidic residues" evidence="2">
    <location>
        <begin position="1"/>
        <end position="10"/>
    </location>
</feature>
<dbReference type="InterPro" id="IPR001878">
    <property type="entry name" value="Znf_CCHC"/>
</dbReference>
<proteinExistence type="predicted"/>
<dbReference type="PANTHER" id="PTHR33223">
    <property type="entry name" value="CCHC-TYPE DOMAIN-CONTAINING PROTEIN"/>
    <property type="match status" value="1"/>
</dbReference>
<dbReference type="SUPFAM" id="SSF57756">
    <property type="entry name" value="Retrovirus zinc finger-like domains"/>
    <property type="match status" value="1"/>
</dbReference>
<gene>
    <name evidence="4" type="ORF">KC19_VG134200</name>
</gene>
<organism evidence="4 5">
    <name type="scientific">Ceratodon purpureus</name>
    <name type="common">Fire moss</name>
    <name type="synonym">Dicranum purpureum</name>
    <dbReference type="NCBI Taxonomy" id="3225"/>
    <lineage>
        <taxon>Eukaryota</taxon>
        <taxon>Viridiplantae</taxon>
        <taxon>Streptophyta</taxon>
        <taxon>Embryophyta</taxon>
        <taxon>Bryophyta</taxon>
        <taxon>Bryophytina</taxon>
        <taxon>Bryopsida</taxon>
        <taxon>Dicranidae</taxon>
        <taxon>Pseudoditrichales</taxon>
        <taxon>Ditrichaceae</taxon>
        <taxon>Ceratodon</taxon>
    </lineage>
</organism>
<feature type="region of interest" description="Disordered" evidence="2">
    <location>
        <begin position="1"/>
        <end position="65"/>
    </location>
</feature>
<dbReference type="EMBL" id="CM026426">
    <property type="protein sequence ID" value="KAG0572918.1"/>
    <property type="molecule type" value="Genomic_DNA"/>
</dbReference>
<dbReference type="GO" id="GO:0003676">
    <property type="term" value="F:nucleic acid binding"/>
    <property type="evidence" value="ECO:0007669"/>
    <property type="project" value="InterPro"/>
</dbReference>
<reference evidence="4" key="1">
    <citation type="submission" date="2020-06" db="EMBL/GenBank/DDBJ databases">
        <title>WGS assembly of Ceratodon purpureus strain R40.</title>
        <authorList>
            <person name="Carey S.B."/>
            <person name="Jenkins J."/>
            <person name="Shu S."/>
            <person name="Lovell J.T."/>
            <person name="Sreedasyam A."/>
            <person name="Maumus F."/>
            <person name="Tiley G.P."/>
            <person name="Fernandez-Pozo N."/>
            <person name="Barry K."/>
            <person name="Chen C."/>
            <person name="Wang M."/>
            <person name="Lipzen A."/>
            <person name="Daum C."/>
            <person name="Saski C.A."/>
            <person name="Payton A.C."/>
            <person name="Mcbreen J.C."/>
            <person name="Conrad R.E."/>
            <person name="Kollar L.M."/>
            <person name="Olsson S."/>
            <person name="Huttunen S."/>
            <person name="Landis J.B."/>
            <person name="Wickett N.J."/>
            <person name="Johnson M.G."/>
            <person name="Rensing S.A."/>
            <person name="Grimwood J."/>
            <person name="Schmutz J."/>
            <person name="Mcdaniel S.F."/>
        </authorList>
    </citation>
    <scope>NUCLEOTIDE SEQUENCE</scope>
    <source>
        <strain evidence="4">R40</strain>
    </source>
</reference>
<feature type="domain" description="CCHC-type" evidence="3">
    <location>
        <begin position="351"/>
        <end position="365"/>
    </location>
</feature>
<comment type="caution">
    <text evidence="4">The sequence shown here is derived from an EMBL/GenBank/DDBJ whole genome shotgun (WGS) entry which is preliminary data.</text>
</comment>
<name>A0A8T0HQT8_CERPU</name>
<keyword evidence="1" id="KW-0863">Zinc-finger</keyword>
<keyword evidence="5" id="KW-1185">Reference proteome</keyword>
<evidence type="ECO:0000256" key="1">
    <source>
        <dbReference type="PROSITE-ProRule" id="PRU00047"/>
    </source>
</evidence>